<dbReference type="EMBL" id="CP001700">
    <property type="protein sequence ID" value="ACU74571.1"/>
    <property type="molecule type" value="Genomic_DNA"/>
</dbReference>
<evidence type="ECO:0000313" key="3">
    <source>
        <dbReference type="EMBL" id="ACU74571.1"/>
    </source>
</evidence>
<keyword evidence="4" id="KW-1185">Reference proteome</keyword>
<dbReference type="InParanoid" id="C7QCC3"/>
<name>C7QCC3_CATAD</name>
<dbReference type="KEGG" id="cai:Caci_5713"/>
<reference evidence="3 4" key="1">
    <citation type="journal article" date="2009" name="Stand. Genomic Sci.">
        <title>Complete genome sequence of Catenulispora acidiphila type strain (ID 139908).</title>
        <authorList>
            <person name="Copeland A."/>
            <person name="Lapidus A."/>
            <person name="Glavina Del Rio T."/>
            <person name="Nolan M."/>
            <person name="Lucas S."/>
            <person name="Chen F."/>
            <person name="Tice H."/>
            <person name="Cheng J.F."/>
            <person name="Bruce D."/>
            <person name="Goodwin L."/>
            <person name="Pitluck S."/>
            <person name="Mikhailova N."/>
            <person name="Pati A."/>
            <person name="Ivanova N."/>
            <person name="Mavromatis K."/>
            <person name="Chen A."/>
            <person name="Palaniappan K."/>
            <person name="Chain P."/>
            <person name="Land M."/>
            <person name="Hauser L."/>
            <person name="Chang Y.J."/>
            <person name="Jeffries C.D."/>
            <person name="Chertkov O."/>
            <person name="Brettin T."/>
            <person name="Detter J.C."/>
            <person name="Han C."/>
            <person name="Ali Z."/>
            <person name="Tindall B.J."/>
            <person name="Goker M."/>
            <person name="Bristow J."/>
            <person name="Eisen J.A."/>
            <person name="Markowitz V."/>
            <person name="Hugenholtz P."/>
            <person name="Kyrpides N.C."/>
            <person name="Klenk H.P."/>
        </authorList>
    </citation>
    <scope>NUCLEOTIDE SEQUENCE [LARGE SCALE GENOMIC DNA]</scope>
    <source>
        <strain evidence="4">DSM 44928 / JCM 14897 / NBRC 102108 / NRRL B-24433 / ID139908</strain>
    </source>
</reference>
<evidence type="ECO:0008006" key="5">
    <source>
        <dbReference type="Google" id="ProtNLM"/>
    </source>
</evidence>
<keyword evidence="2" id="KW-0812">Transmembrane</keyword>
<dbReference type="HOGENOM" id="CLU_084749_2_1_11"/>
<feature type="transmembrane region" description="Helical" evidence="2">
    <location>
        <begin position="47"/>
        <end position="70"/>
    </location>
</feature>
<proteinExistence type="predicted"/>
<evidence type="ECO:0000313" key="4">
    <source>
        <dbReference type="Proteomes" id="UP000000851"/>
    </source>
</evidence>
<feature type="compositionally biased region" description="Basic and acidic residues" evidence="1">
    <location>
        <begin position="220"/>
        <end position="230"/>
    </location>
</feature>
<dbReference type="Pfam" id="PF09534">
    <property type="entry name" value="Trp_oprn_chp"/>
    <property type="match status" value="1"/>
</dbReference>
<protein>
    <recommendedName>
        <fullName evidence="5">Trp biosynthesis associated, transmembrane protein, Oprn/Chp</fullName>
    </recommendedName>
</protein>
<dbReference type="eggNOG" id="ENOG5033A40">
    <property type="taxonomic scope" value="Bacteria"/>
</dbReference>
<keyword evidence="2" id="KW-1133">Transmembrane helix</keyword>
<feature type="transmembrane region" description="Helical" evidence="2">
    <location>
        <begin position="118"/>
        <end position="137"/>
    </location>
</feature>
<evidence type="ECO:0000256" key="1">
    <source>
        <dbReference type="SAM" id="MobiDB-lite"/>
    </source>
</evidence>
<evidence type="ECO:0000256" key="2">
    <source>
        <dbReference type="SAM" id="Phobius"/>
    </source>
</evidence>
<keyword evidence="2" id="KW-0472">Membrane</keyword>
<dbReference type="Proteomes" id="UP000000851">
    <property type="component" value="Chromosome"/>
</dbReference>
<accession>C7QCC3</accession>
<feature type="region of interest" description="Disordered" evidence="1">
    <location>
        <begin position="220"/>
        <end position="250"/>
    </location>
</feature>
<dbReference type="AlphaFoldDB" id="C7QCC3"/>
<dbReference type="STRING" id="479433.Caci_5713"/>
<organism evidence="3 4">
    <name type="scientific">Catenulispora acidiphila (strain DSM 44928 / JCM 14897 / NBRC 102108 / NRRL B-24433 / ID139908)</name>
    <dbReference type="NCBI Taxonomy" id="479433"/>
    <lineage>
        <taxon>Bacteria</taxon>
        <taxon>Bacillati</taxon>
        <taxon>Actinomycetota</taxon>
        <taxon>Actinomycetes</taxon>
        <taxon>Catenulisporales</taxon>
        <taxon>Catenulisporaceae</taxon>
        <taxon>Catenulispora</taxon>
    </lineage>
</organism>
<feature type="transmembrane region" description="Helical" evidence="2">
    <location>
        <begin position="90"/>
        <end position="111"/>
    </location>
</feature>
<gene>
    <name evidence="3" type="ordered locus">Caci_5713</name>
</gene>
<feature type="region of interest" description="Disordered" evidence="1">
    <location>
        <begin position="1"/>
        <end position="29"/>
    </location>
</feature>
<feature type="transmembrane region" description="Helical" evidence="2">
    <location>
        <begin position="166"/>
        <end position="188"/>
    </location>
</feature>
<dbReference type="RefSeq" id="WP_015794300.1">
    <property type="nucleotide sequence ID" value="NC_013131.1"/>
</dbReference>
<sequence>MAESAGAGVVPKQAAQEREPIAAAESATVDSGVDPAQAARRAGRRELTLSVLIALLGGVMTWAAAGRPWATATVGEAPNALKVAATGNNLSAAVTALGLTALAGGLALFATQRLARRLVGVLLIAAGVGAAVSAFGARGAGHAAHVLADKAAAKGFAAGAVTAHTASWWIVSALGGVLVVVAGLSALVRGATWPGMSSRYENAATRASAARTVDTGSSKDLWDALDRGEDPTDAVAARTSARTPTPGAEH</sequence>
<dbReference type="InterPro" id="IPR019051">
    <property type="entry name" value="Trp_biosyn_TM_oprn/chp"/>
</dbReference>